<keyword evidence="3" id="KW-1185">Reference proteome</keyword>
<dbReference type="Proteomes" id="UP001385951">
    <property type="component" value="Unassembled WGS sequence"/>
</dbReference>
<sequence>MIYDRATISGGFIGCATNFNSTLDTCCPAVGSTPTFVNGSYGCPFVYDGNLKTLWDQCVSKDPNAAGSICSDADSSSSPSVGSPKKAAIIGMMIMMLGALSSMV</sequence>
<name>A0AAW0G9Q2_9APHY</name>
<accession>A0AAW0G9Q2</accession>
<reference evidence="2 3" key="1">
    <citation type="submission" date="2022-09" db="EMBL/GenBank/DDBJ databases">
        <authorList>
            <person name="Palmer J.M."/>
        </authorList>
    </citation>
    <scope>NUCLEOTIDE SEQUENCE [LARGE SCALE GENOMIC DNA]</scope>
    <source>
        <strain evidence="2 3">DSM 7382</strain>
    </source>
</reference>
<evidence type="ECO:0000313" key="2">
    <source>
        <dbReference type="EMBL" id="KAK7689531.1"/>
    </source>
</evidence>
<dbReference type="AlphaFoldDB" id="A0AAW0G9Q2"/>
<gene>
    <name evidence="2" type="ORF">QCA50_007323</name>
</gene>
<feature type="region of interest" description="Disordered" evidence="1">
    <location>
        <begin position="65"/>
        <end position="84"/>
    </location>
</feature>
<evidence type="ECO:0000313" key="3">
    <source>
        <dbReference type="Proteomes" id="UP001385951"/>
    </source>
</evidence>
<organism evidence="2 3">
    <name type="scientific">Cerrena zonata</name>
    <dbReference type="NCBI Taxonomy" id="2478898"/>
    <lineage>
        <taxon>Eukaryota</taxon>
        <taxon>Fungi</taxon>
        <taxon>Dikarya</taxon>
        <taxon>Basidiomycota</taxon>
        <taxon>Agaricomycotina</taxon>
        <taxon>Agaricomycetes</taxon>
        <taxon>Polyporales</taxon>
        <taxon>Cerrenaceae</taxon>
        <taxon>Cerrena</taxon>
    </lineage>
</organism>
<dbReference type="EMBL" id="JASBNA010000008">
    <property type="protein sequence ID" value="KAK7689531.1"/>
    <property type="molecule type" value="Genomic_DNA"/>
</dbReference>
<evidence type="ECO:0000256" key="1">
    <source>
        <dbReference type="SAM" id="MobiDB-lite"/>
    </source>
</evidence>
<protein>
    <submittedName>
        <fullName evidence="2">Uncharacterized protein</fullName>
    </submittedName>
</protein>
<comment type="caution">
    <text evidence="2">The sequence shown here is derived from an EMBL/GenBank/DDBJ whole genome shotgun (WGS) entry which is preliminary data.</text>
</comment>
<proteinExistence type="predicted"/>